<comment type="caution">
    <text evidence="2">The sequence shown here is derived from an EMBL/GenBank/DDBJ whole genome shotgun (WGS) entry which is preliminary data.</text>
</comment>
<feature type="non-terminal residue" evidence="2">
    <location>
        <position position="1"/>
    </location>
</feature>
<feature type="region of interest" description="Disordered" evidence="1">
    <location>
        <begin position="14"/>
        <end position="33"/>
    </location>
</feature>
<reference evidence="2" key="1">
    <citation type="journal article" date="2014" name="Front. Microbiol.">
        <title>High frequency of phylogenetically diverse reductive dehalogenase-homologous genes in deep subseafloor sedimentary metagenomes.</title>
        <authorList>
            <person name="Kawai M."/>
            <person name="Futagami T."/>
            <person name="Toyoda A."/>
            <person name="Takaki Y."/>
            <person name="Nishi S."/>
            <person name="Hori S."/>
            <person name="Arai W."/>
            <person name="Tsubouchi T."/>
            <person name="Morono Y."/>
            <person name="Uchiyama I."/>
            <person name="Ito T."/>
            <person name="Fujiyama A."/>
            <person name="Inagaki F."/>
            <person name="Takami H."/>
        </authorList>
    </citation>
    <scope>NUCLEOTIDE SEQUENCE</scope>
    <source>
        <strain evidence="2">Expedition CK06-06</strain>
    </source>
</reference>
<gene>
    <name evidence="2" type="ORF">S01H1_16252</name>
</gene>
<evidence type="ECO:0000313" key="2">
    <source>
        <dbReference type="EMBL" id="GAF80191.1"/>
    </source>
</evidence>
<accession>X0SYH0</accession>
<name>X0SYH0_9ZZZZ</name>
<protein>
    <submittedName>
        <fullName evidence="2">Uncharacterized protein</fullName>
    </submittedName>
</protein>
<proteinExistence type="predicted"/>
<sequence>FFMKAIVAQFTLNEKQNQDTTGNSDGETDNIDE</sequence>
<feature type="compositionally biased region" description="Polar residues" evidence="1">
    <location>
        <begin position="14"/>
        <end position="25"/>
    </location>
</feature>
<organism evidence="2">
    <name type="scientific">marine sediment metagenome</name>
    <dbReference type="NCBI Taxonomy" id="412755"/>
    <lineage>
        <taxon>unclassified sequences</taxon>
        <taxon>metagenomes</taxon>
        <taxon>ecological metagenomes</taxon>
    </lineage>
</organism>
<evidence type="ECO:0000256" key="1">
    <source>
        <dbReference type="SAM" id="MobiDB-lite"/>
    </source>
</evidence>
<dbReference type="AlphaFoldDB" id="X0SYH0"/>
<dbReference type="EMBL" id="BARS01008534">
    <property type="protein sequence ID" value="GAF80191.1"/>
    <property type="molecule type" value="Genomic_DNA"/>
</dbReference>